<comment type="subcellular location">
    <subcellularLocation>
        <location evidence="1">Cell membrane</location>
        <topology evidence="1">Multi-pass membrane protein</topology>
    </subcellularLocation>
</comment>
<dbReference type="Pfam" id="PF00001">
    <property type="entry name" value="7tm_1"/>
    <property type="match status" value="1"/>
</dbReference>
<gene>
    <name evidence="11" type="ORF">HOLleu_18765</name>
</gene>
<dbReference type="PANTHER" id="PTHR24229">
    <property type="entry name" value="NEUROPEPTIDES RECEPTOR"/>
    <property type="match status" value="1"/>
</dbReference>
<evidence type="ECO:0000256" key="9">
    <source>
        <dbReference type="SAM" id="Phobius"/>
    </source>
</evidence>
<dbReference type="PANTHER" id="PTHR24229:SF40">
    <property type="entry name" value="ALLATOSTATIN C RECEPTOR 1-RELATED"/>
    <property type="match status" value="1"/>
</dbReference>
<keyword evidence="3 9" id="KW-0812">Transmembrane</keyword>
<feature type="transmembrane region" description="Helical" evidence="9">
    <location>
        <begin position="213"/>
        <end position="236"/>
    </location>
</feature>
<sequence length="433" mass="49274">MPKGKENRFLTWTRSVLMRLGRSKMSDKWTTLEPRVDNNESLQQPTYPFPAILICMICAFGITTNVIIVFRVVLTYIKAKENIQAADMYVFQKAIFDLLLLMSSPCYVISVWGGHQVFLFSLQCRILVSTDFLAILLSNHVIVGLVFERYGRRIERNGKPIIMSRADTSKHFQANVLYSLMLAVAIVFVGDEIVWRGIPSCGYDWPIGQNYHAVIYAFLFGIVYCISYFLFIYWALDLLKQKTFGPRQSVVLREGERRRDKVALLFLLINFCCWTPFWGYHIYVMIHYYQVRPTIHIPGGYHADEMLVSAVVYLSASINIIPCALFINDWAPQFWLKTLNVQSNVTVLQVNPALNLNINGSGTLPNNPYGTLPDRGSHQGDNYELGDGIELPYLTHWTHSRENGIGNGVGEGRLQVFTSPPLNTTLGIPSTSY</sequence>
<keyword evidence="2" id="KW-1003">Cell membrane</keyword>
<dbReference type="Proteomes" id="UP001152320">
    <property type="component" value="Chromosome 8"/>
</dbReference>
<evidence type="ECO:0000256" key="2">
    <source>
        <dbReference type="ARBA" id="ARBA00022475"/>
    </source>
</evidence>
<organism evidence="11 12">
    <name type="scientific">Holothuria leucospilota</name>
    <name type="common">Black long sea cucumber</name>
    <name type="synonym">Mertensiothuria leucospilota</name>
    <dbReference type="NCBI Taxonomy" id="206669"/>
    <lineage>
        <taxon>Eukaryota</taxon>
        <taxon>Metazoa</taxon>
        <taxon>Echinodermata</taxon>
        <taxon>Eleutherozoa</taxon>
        <taxon>Echinozoa</taxon>
        <taxon>Holothuroidea</taxon>
        <taxon>Aspidochirotacea</taxon>
        <taxon>Aspidochirotida</taxon>
        <taxon>Holothuriidae</taxon>
        <taxon>Holothuria</taxon>
    </lineage>
</organism>
<protein>
    <submittedName>
        <fullName evidence="11">Somatostatin receptor type 4</fullName>
    </submittedName>
</protein>
<reference evidence="11" key="1">
    <citation type="submission" date="2021-10" db="EMBL/GenBank/DDBJ databases">
        <title>Tropical sea cucumber genome reveals ecological adaptation and Cuvierian tubules defense mechanism.</title>
        <authorList>
            <person name="Chen T."/>
        </authorList>
    </citation>
    <scope>NUCLEOTIDE SEQUENCE</scope>
    <source>
        <strain evidence="11">Nanhai2018</strain>
        <tissue evidence="11">Muscle</tissue>
    </source>
</reference>
<dbReference type="GO" id="GO:0007218">
    <property type="term" value="P:neuropeptide signaling pathway"/>
    <property type="evidence" value="ECO:0007669"/>
    <property type="project" value="TreeGrafter"/>
</dbReference>
<dbReference type="EMBL" id="JAIZAY010000008">
    <property type="protein sequence ID" value="KAJ8037844.1"/>
    <property type="molecule type" value="Genomic_DNA"/>
</dbReference>
<dbReference type="Gene3D" id="1.20.1070.10">
    <property type="entry name" value="Rhodopsin 7-helix transmembrane proteins"/>
    <property type="match status" value="1"/>
</dbReference>
<evidence type="ECO:0000256" key="4">
    <source>
        <dbReference type="ARBA" id="ARBA00022989"/>
    </source>
</evidence>
<name>A0A9Q1H9D9_HOLLE</name>
<dbReference type="InterPro" id="IPR017452">
    <property type="entry name" value="GPCR_Rhodpsn_7TM"/>
</dbReference>
<evidence type="ECO:0000256" key="7">
    <source>
        <dbReference type="ARBA" id="ARBA00023170"/>
    </source>
</evidence>
<accession>A0A9Q1H9D9</accession>
<feature type="transmembrane region" description="Helical" evidence="9">
    <location>
        <begin position="132"/>
        <end position="151"/>
    </location>
</feature>
<dbReference type="InterPro" id="IPR000276">
    <property type="entry name" value="GPCR_Rhodpsn"/>
</dbReference>
<dbReference type="PROSITE" id="PS50262">
    <property type="entry name" value="G_PROTEIN_RECEP_F1_2"/>
    <property type="match status" value="1"/>
</dbReference>
<keyword evidence="8" id="KW-0807">Transducer</keyword>
<proteinExistence type="predicted"/>
<evidence type="ECO:0000259" key="10">
    <source>
        <dbReference type="PROSITE" id="PS50262"/>
    </source>
</evidence>
<dbReference type="GO" id="GO:0042923">
    <property type="term" value="F:neuropeptide binding"/>
    <property type="evidence" value="ECO:0007669"/>
    <property type="project" value="TreeGrafter"/>
</dbReference>
<comment type="caution">
    <text evidence="11">The sequence shown here is derived from an EMBL/GenBank/DDBJ whole genome shotgun (WGS) entry which is preliminary data.</text>
</comment>
<evidence type="ECO:0000256" key="8">
    <source>
        <dbReference type="ARBA" id="ARBA00023224"/>
    </source>
</evidence>
<evidence type="ECO:0000256" key="6">
    <source>
        <dbReference type="ARBA" id="ARBA00023136"/>
    </source>
</evidence>
<evidence type="ECO:0000313" key="12">
    <source>
        <dbReference type="Proteomes" id="UP001152320"/>
    </source>
</evidence>
<evidence type="ECO:0000256" key="5">
    <source>
        <dbReference type="ARBA" id="ARBA00023040"/>
    </source>
</evidence>
<evidence type="ECO:0000313" key="11">
    <source>
        <dbReference type="EMBL" id="KAJ8037844.1"/>
    </source>
</evidence>
<keyword evidence="7 11" id="KW-0675">Receptor</keyword>
<keyword evidence="5" id="KW-0297">G-protein coupled receptor</keyword>
<dbReference type="AlphaFoldDB" id="A0A9Q1H9D9"/>
<evidence type="ECO:0000256" key="3">
    <source>
        <dbReference type="ARBA" id="ARBA00022692"/>
    </source>
</evidence>
<evidence type="ECO:0000256" key="1">
    <source>
        <dbReference type="ARBA" id="ARBA00004651"/>
    </source>
</evidence>
<feature type="transmembrane region" description="Helical" evidence="9">
    <location>
        <begin position="172"/>
        <end position="190"/>
    </location>
</feature>
<feature type="transmembrane region" description="Helical" evidence="9">
    <location>
        <begin position="262"/>
        <end position="286"/>
    </location>
</feature>
<dbReference type="GO" id="GO:0005886">
    <property type="term" value="C:plasma membrane"/>
    <property type="evidence" value="ECO:0007669"/>
    <property type="project" value="UniProtKB-SubCell"/>
</dbReference>
<dbReference type="GO" id="GO:0043005">
    <property type="term" value="C:neuron projection"/>
    <property type="evidence" value="ECO:0007669"/>
    <property type="project" value="TreeGrafter"/>
</dbReference>
<feature type="domain" description="G-protein coupled receptors family 1 profile" evidence="10">
    <location>
        <begin position="64"/>
        <end position="323"/>
    </location>
</feature>
<keyword evidence="4 9" id="KW-1133">Transmembrane helix</keyword>
<feature type="transmembrane region" description="Helical" evidence="9">
    <location>
        <begin position="94"/>
        <end position="112"/>
    </location>
</feature>
<dbReference type="PRINTS" id="PR00237">
    <property type="entry name" value="GPCRRHODOPSN"/>
</dbReference>
<feature type="transmembrane region" description="Helical" evidence="9">
    <location>
        <begin position="306"/>
        <end position="327"/>
    </location>
</feature>
<dbReference type="GO" id="GO:0004930">
    <property type="term" value="F:G protein-coupled receptor activity"/>
    <property type="evidence" value="ECO:0007669"/>
    <property type="project" value="UniProtKB-KW"/>
</dbReference>
<feature type="transmembrane region" description="Helical" evidence="9">
    <location>
        <begin position="51"/>
        <end position="74"/>
    </location>
</feature>
<keyword evidence="6 9" id="KW-0472">Membrane</keyword>
<keyword evidence="12" id="KW-1185">Reference proteome</keyword>
<dbReference type="SUPFAM" id="SSF81321">
    <property type="entry name" value="Family A G protein-coupled receptor-like"/>
    <property type="match status" value="1"/>
</dbReference>